<comment type="caution">
    <text evidence="2">The sequence shown here is derived from an EMBL/GenBank/DDBJ whole genome shotgun (WGS) entry which is preliminary data.</text>
</comment>
<keyword evidence="3" id="KW-1185">Reference proteome</keyword>
<dbReference type="AlphaFoldDB" id="A0A226DH91"/>
<evidence type="ECO:0000313" key="2">
    <source>
        <dbReference type="EMBL" id="OXA44328.1"/>
    </source>
</evidence>
<reference evidence="2 3" key="1">
    <citation type="submission" date="2015-12" db="EMBL/GenBank/DDBJ databases">
        <title>The genome of Folsomia candida.</title>
        <authorList>
            <person name="Faddeeva A."/>
            <person name="Derks M.F."/>
            <person name="Anvar Y."/>
            <person name="Smit S."/>
            <person name="Van Straalen N."/>
            <person name="Roelofs D."/>
        </authorList>
    </citation>
    <scope>NUCLEOTIDE SEQUENCE [LARGE SCALE GENOMIC DNA]</scope>
    <source>
        <strain evidence="2 3">VU population</strain>
        <tissue evidence="2">Whole body</tissue>
    </source>
</reference>
<accession>A0A226DH91</accession>
<organism evidence="2 3">
    <name type="scientific">Folsomia candida</name>
    <name type="common">Springtail</name>
    <dbReference type="NCBI Taxonomy" id="158441"/>
    <lineage>
        <taxon>Eukaryota</taxon>
        <taxon>Metazoa</taxon>
        <taxon>Ecdysozoa</taxon>
        <taxon>Arthropoda</taxon>
        <taxon>Hexapoda</taxon>
        <taxon>Collembola</taxon>
        <taxon>Entomobryomorpha</taxon>
        <taxon>Isotomoidea</taxon>
        <taxon>Isotomidae</taxon>
        <taxon>Proisotominae</taxon>
        <taxon>Folsomia</taxon>
    </lineage>
</organism>
<sequence>MSFLQCQAVQVLKYLYHDHYPFLYKWPFTMDKRTHYLVLLPDTRRGITLLRKLAPTLILLILSILSFLDLYLPFPHNGTPEEAKTLLINQILSLGNDEVIITSKLWVSVLLTTLELGATVTAFYTFFLHLDDIVHGTNRF</sequence>
<protein>
    <submittedName>
        <fullName evidence="2">Uncharacterized protein</fullName>
    </submittedName>
</protein>
<dbReference type="Proteomes" id="UP000198287">
    <property type="component" value="Unassembled WGS sequence"/>
</dbReference>
<name>A0A226DH91_FOLCA</name>
<gene>
    <name evidence="2" type="ORF">Fcan01_20738</name>
</gene>
<evidence type="ECO:0000256" key="1">
    <source>
        <dbReference type="SAM" id="Phobius"/>
    </source>
</evidence>
<keyword evidence="1" id="KW-0472">Membrane</keyword>
<dbReference type="EMBL" id="LNIX01000019">
    <property type="protein sequence ID" value="OXA44328.1"/>
    <property type="molecule type" value="Genomic_DNA"/>
</dbReference>
<feature type="transmembrane region" description="Helical" evidence="1">
    <location>
        <begin position="105"/>
        <end position="130"/>
    </location>
</feature>
<keyword evidence="1" id="KW-0812">Transmembrane</keyword>
<keyword evidence="1" id="KW-1133">Transmembrane helix</keyword>
<evidence type="ECO:0000313" key="3">
    <source>
        <dbReference type="Proteomes" id="UP000198287"/>
    </source>
</evidence>
<proteinExistence type="predicted"/>
<feature type="transmembrane region" description="Helical" evidence="1">
    <location>
        <begin position="53"/>
        <end position="72"/>
    </location>
</feature>